<evidence type="ECO:0000313" key="3">
    <source>
        <dbReference type="Proteomes" id="UP000641932"/>
    </source>
</evidence>
<reference evidence="2" key="1">
    <citation type="journal article" date="2014" name="Int. J. Syst. Evol. Microbiol.">
        <title>Complete genome sequence of Corynebacterium casei LMG S-19264T (=DSM 44701T), isolated from a smear-ripened cheese.</title>
        <authorList>
            <consortium name="US DOE Joint Genome Institute (JGI-PGF)"/>
            <person name="Walter F."/>
            <person name="Albersmeier A."/>
            <person name="Kalinowski J."/>
            <person name="Ruckert C."/>
        </authorList>
    </citation>
    <scope>NUCLEOTIDE SEQUENCE</scope>
    <source>
        <strain evidence="2">CGMCC 4.7201</strain>
    </source>
</reference>
<dbReference type="CDD" id="cd00093">
    <property type="entry name" value="HTH_XRE"/>
    <property type="match status" value="1"/>
</dbReference>
<proteinExistence type="predicted"/>
<feature type="domain" description="HTH cro/C1-type" evidence="1">
    <location>
        <begin position="27"/>
        <end position="70"/>
    </location>
</feature>
<dbReference type="GO" id="GO:0003677">
    <property type="term" value="F:DNA binding"/>
    <property type="evidence" value="ECO:0007669"/>
    <property type="project" value="InterPro"/>
</dbReference>
<dbReference type="InterPro" id="IPR001387">
    <property type="entry name" value="Cro/C1-type_HTH"/>
</dbReference>
<dbReference type="AlphaFoldDB" id="A0A917ZQT5"/>
<dbReference type="InterPro" id="IPR010982">
    <property type="entry name" value="Lambda_DNA-bd_dom_sf"/>
</dbReference>
<gene>
    <name evidence="2" type="ORF">GCM10012280_34860</name>
</gene>
<dbReference type="Pfam" id="PF08667">
    <property type="entry name" value="BetR"/>
    <property type="match status" value="1"/>
</dbReference>
<dbReference type="EMBL" id="BMMS01000014">
    <property type="protein sequence ID" value="GGO90105.1"/>
    <property type="molecule type" value="Genomic_DNA"/>
</dbReference>
<protein>
    <recommendedName>
        <fullName evidence="1">HTH cro/C1-type domain-containing protein</fullName>
    </recommendedName>
</protein>
<dbReference type="Proteomes" id="UP000641932">
    <property type="component" value="Unassembled WGS sequence"/>
</dbReference>
<keyword evidence="3" id="KW-1185">Reference proteome</keyword>
<dbReference type="PROSITE" id="PS50943">
    <property type="entry name" value="HTH_CROC1"/>
    <property type="match status" value="1"/>
</dbReference>
<comment type="caution">
    <text evidence="2">The sequence shown here is derived from an EMBL/GenBank/DDBJ whole genome shotgun (WGS) entry which is preliminary data.</text>
</comment>
<organism evidence="2 3">
    <name type="scientific">Wenjunlia tyrosinilytica</name>
    <dbReference type="NCBI Taxonomy" id="1544741"/>
    <lineage>
        <taxon>Bacteria</taxon>
        <taxon>Bacillati</taxon>
        <taxon>Actinomycetota</taxon>
        <taxon>Actinomycetes</taxon>
        <taxon>Kitasatosporales</taxon>
        <taxon>Streptomycetaceae</taxon>
        <taxon>Wenjunlia</taxon>
    </lineage>
</organism>
<reference evidence="2" key="2">
    <citation type="submission" date="2020-09" db="EMBL/GenBank/DDBJ databases">
        <authorList>
            <person name="Sun Q."/>
            <person name="Zhou Y."/>
        </authorList>
    </citation>
    <scope>NUCLEOTIDE SEQUENCE</scope>
    <source>
        <strain evidence="2">CGMCC 4.7201</strain>
    </source>
</reference>
<accession>A0A917ZQT5</accession>
<evidence type="ECO:0000259" key="1">
    <source>
        <dbReference type="PROSITE" id="PS50943"/>
    </source>
</evidence>
<name>A0A917ZQT5_9ACTN</name>
<sequence length="99" mass="10378">MTPVTLSTEELLRLSVAALMRHTGEHQADLAAGIGLSQAQVSRKQTGKALWSLADVDRLAAHYGMSVADLLAGPTNAVTCLPPARRATIVRGTESVVDA</sequence>
<dbReference type="InterPro" id="IPR013975">
    <property type="entry name" value="Tscrpt_reg_BetR_N"/>
</dbReference>
<dbReference type="Gene3D" id="1.10.260.40">
    <property type="entry name" value="lambda repressor-like DNA-binding domains"/>
    <property type="match status" value="1"/>
</dbReference>
<evidence type="ECO:0000313" key="2">
    <source>
        <dbReference type="EMBL" id="GGO90105.1"/>
    </source>
</evidence>
<dbReference type="SUPFAM" id="SSF47413">
    <property type="entry name" value="lambda repressor-like DNA-binding domains"/>
    <property type="match status" value="1"/>
</dbReference>